<dbReference type="GO" id="GO:0006065">
    <property type="term" value="P:UDP-glucuronate biosynthetic process"/>
    <property type="evidence" value="ECO:0007669"/>
    <property type="project" value="UniProtKB-UniPathway"/>
</dbReference>
<dbReference type="GO" id="GO:0051287">
    <property type="term" value="F:NAD binding"/>
    <property type="evidence" value="ECO:0007669"/>
    <property type="project" value="InterPro"/>
</dbReference>
<feature type="binding site" evidence="9">
    <location>
        <begin position="249"/>
        <end position="253"/>
    </location>
    <ligand>
        <name>substrate</name>
    </ligand>
</feature>
<evidence type="ECO:0000313" key="12">
    <source>
        <dbReference type="EMBL" id="NYE09042.1"/>
    </source>
</evidence>
<dbReference type="InterPro" id="IPR028357">
    <property type="entry name" value="UDPglc_DH_bac"/>
</dbReference>
<comment type="pathway">
    <text evidence="1">Nucleotide-sugar biosynthesis; UDP-alpha-D-glucuronate biosynthesis; UDP-alpha-D-glucuronate from UDP-alpha-D-glucose: step 1/1.</text>
</comment>
<dbReference type="Pfam" id="PF03721">
    <property type="entry name" value="UDPG_MGDP_dh_N"/>
    <property type="match status" value="1"/>
</dbReference>
<dbReference type="EC" id="1.1.1.22" evidence="3 7"/>
<feature type="binding site" evidence="9">
    <location>
        <position position="320"/>
    </location>
    <ligand>
        <name>substrate</name>
    </ligand>
</feature>
<dbReference type="InterPro" id="IPR008927">
    <property type="entry name" value="6-PGluconate_DH-like_C_sf"/>
</dbReference>
<evidence type="ECO:0000256" key="3">
    <source>
        <dbReference type="ARBA" id="ARBA00012954"/>
    </source>
</evidence>
<reference evidence="13" key="2">
    <citation type="submission" date="2020-08" db="EMBL/GenBank/DDBJ databases">
        <title>The Agave Microbiome: Exploring the role of microbial communities in plant adaptations to desert environments.</title>
        <authorList>
            <person name="Partida-Martinez L.P."/>
        </authorList>
    </citation>
    <scope>NUCLEOTIDE SEQUENCE [LARGE SCALE GENOMIC DNA]</scope>
    <source>
        <strain evidence="13">AT2.8</strain>
    </source>
</reference>
<name>A0A852TJX1_9BACI</name>
<accession>A0A852TJX1</accession>
<dbReference type="Pfam" id="PF00984">
    <property type="entry name" value="UDPG_MGDP_dh"/>
    <property type="match status" value="1"/>
</dbReference>
<dbReference type="GO" id="GO:0000271">
    <property type="term" value="P:polysaccharide biosynthetic process"/>
    <property type="evidence" value="ECO:0007669"/>
    <property type="project" value="InterPro"/>
</dbReference>
<sequence>MRITVAGAGNVGLVTAVCFAEAGHRVTCLDTQKEKIEMLEKGHSPFFEPGLEPLLEKNLASGRLRFSTNPKEAYRGAEIIFIAVGTPEKKDGSVDLSYIYIASYHIAENIENDVIVCTKSTVPVGTNEIIKQIFQNRKPHHLKVDVVSNPEFLREGSAIMDFYLADRIVIGADNPEAASIIEQLYLPLKIPIVVTDIRSAEMIKYASNAFLATKISFINEIANLCEIVGANIEEVSNGMGMDKRIGANYLQPGIGYGGSCFPKDTKALVQLAGNVQHPFELLESVIKVNLQQHSLLVKKAKEMLGSLKGKKAALLGLAFKPETDDIREAVSLTIIKELLEEGSLVTAYDPIAIPNAHKLIGNSIEYTTNIREALKGADFAFIATEWDQIKHLPFDAYMTYMKEPIIFDGRNCYSLNDIQRYPITYVSIGRPTISTVKSAQRL</sequence>
<dbReference type="UniPathway" id="UPA00038">
    <property type="reaction ID" value="UER00491"/>
</dbReference>
<feature type="binding site" evidence="10">
    <location>
        <position position="35"/>
    </location>
    <ligand>
        <name>NAD(+)</name>
        <dbReference type="ChEBI" id="CHEBI:57540"/>
    </ligand>
</feature>
<feature type="binding site" evidence="10">
    <location>
        <position position="263"/>
    </location>
    <ligand>
        <name>NAD(+)</name>
        <dbReference type="ChEBI" id="CHEBI:57540"/>
    </ligand>
</feature>
<evidence type="ECO:0000256" key="9">
    <source>
        <dbReference type="PIRSR" id="PIRSR500134-2"/>
    </source>
</evidence>
<evidence type="ECO:0000256" key="7">
    <source>
        <dbReference type="PIRNR" id="PIRNR000124"/>
    </source>
</evidence>
<feature type="domain" description="UDP-glucose/GDP-mannose dehydrogenase C-terminal" evidence="11">
    <location>
        <begin position="313"/>
        <end position="415"/>
    </location>
</feature>
<dbReference type="InterPro" id="IPR014026">
    <property type="entry name" value="UDP-Glc/GDP-Man_DH_dimer"/>
</dbReference>
<dbReference type="Gene3D" id="1.20.5.100">
    <property type="entry name" value="Cytochrome c1, transmembrane anchor, C-terminal"/>
    <property type="match status" value="1"/>
</dbReference>
<dbReference type="PANTHER" id="PTHR43750:SF4">
    <property type="entry name" value="UDP-GLUCOSE 6-DEHYDROGENASE YWQF"/>
    <property type="match status" value="1"/>
</dbReference>
<dbReference type="SUPFAM" id="SSF51735">
    <property type="entry name" value="NAD(P)-binding Rossmann-fold domains"/>
    <property type="match status" value="1"/>
</dbReference>
<dbReference type="Pfam" id="PF03720">
    <property type="entry name" value="UDPG_MGDP_dh_C"/>
    <property type="match status" value="1"/>
</dbReference>
<evidence type="ECO:0000256" key="5">
    <source>
        <dbReference type="ARBA" id="ARBA00023027"/>
    </source>
</evidence>
<evidence type="ECO:0000256" key="8">
    <source>
        <dbReference type="PIRSR" id="PIRSR500134-1"/>
    </source>
</evidence>
<dbReference type="InterPro" id="IPR014027">
    <property type="entry name" value="UDP-Glc/GDP-Man_DH_C"/>
</dbReference>
<dbReference type="EMBL" id="JACCBX010000018">
    <property type="protein sequence ID" value="NYE09042.1"/>
    <property type="molecule type" value="Genomic_DNA"/>
</dbReference>
<feature type="binding site" evidence="10">
    <location>
        <position position="30"/>
    </location>
    <ligand>
        <name>NAD(+)</name>
        <dbReference type="ChEBI" id="CHEBI:57540"/>
    </ligand>
</feature>
<dbReference type="SUPFAM" id="SSF48179">
    <property type="entry name" value="6-phosphogluconate dehydrogenase C-terminal domain-like"/>
    <property type="match status" value="1"/>
</dbReference>
<organism evidence="12 13">
    <name type="scientific">Neobacillus niacini</name>
    <dbReference type="NCBI Taxonomy" id="86668"/>
    <lineage>
        <taxon>Bacteria</taxon>
        <taxon>Bacillati</taxon>
        <taxon>Bacillota</taxon>
        <taxon>Bacilli</taxon>
        <taxon>Bacillales</taxon>
        <taxon>Bacillaceae</taxon>
        <taxon>Neobacillus</taxon>
    </lineage>
</organism>
<evidence type="ECO:0000256" key="6">
    <source>
        <dbReference type="ARBA" id="ARBA00047473"/>
    </source>
</evidence>
<dbReference type="Proteomes" id="UP000548423">
    <property type="component" value="Unassembled WGS sequence"/>
</dbReference>
<feature type="active site" description="Nucleophile" evidence="8">
    <location>
        <position position="260"/>
    </location>
</feature>
<evidence type="ECO:0000313" key="13">
    <source>
        <dbReference type="Proteomes" id="UP000548423"/>
    </source>
</evidence>
<feature type="binding site" evidence="10">
    <location>
        <position position="86"/>
    </location>
    <ligand>
        <name>NAD(+)</name>
        <dbReference type="ChEBI" id="CHEBI:57540"/>
    </ligand>
</feature>
<feature type="binding site" evidence="9">
    <location>
        <position position="257"/>
    </location>
    <ligand>
        <name>substrate</name>
    </ligand>
</feature>
<dbReference type="InterPro" id="IPR017476">
    <property type="entry name" value="UDP-Glc/GDP-Man"/>
</dbReference>
<keyword evidence="5 7" id="KW-0520">NAD</keyword>
<comment type="similarity">
    <text evidence="2 7">Belongs to the UDP-glucose/GDP-mannose dehydrogenase family.</text>
</comment>
<dbReference type="InterPro" id="IPR001732">
    <property type="entry name" value="UDP-Glc/GDP-Man_DH_N"/>
</dbReference>
<protein>
    <recommendedName>
        <fullName evidence="3 7">UDP-glucose 6-dehydrogenase</fullName>
        <ecNumber evidence="3 7">1.1.1.22</ecNumber>
    </recommendedName>
</protein>
<dbReference type="SMART" id="SM00984">
    <property type="entry name" value="UDPG_MGDP_dh_C"/>
    <property type="match status" value="1"/>
</dbReference>
<dbReference type="PIRSF" id="PIRSF500134">
    <property type="entry name" value="UDPglc_DH_bac"/>
    <property type="match status" value="1"/>
</dbReference>
<dbReference type="InterPro" id="IPR036220">
    <property type="entry name" value="UDP-Glc/GDP-Man_DH_C_sf"/>
</dbReference>
<dbReference type="PANTHER" id="PTHR43750">
    <property type="entry name" value="UDP-GLUCOSE 6-DEHYDROGENASE TUAD"/>
    <property type="match status" value="1"/>
</dbReference>
<evidence type="ECO:0000256" key="10">
    <source>
        <dbReference type="PIRSR" id="PIRSR500134-3"/>
    </source>
</evidence>
<feature type="binding site" evidence="10">
    <location>
        <position position="121"/>
    </location>
    <ligand>
        <name>NAD(+)</name>
        <dbReference type="ChEBI" id="CHEBI:57540"/>
    </ligand>
</feature>
<feature type="binding site" evidence="9">
    <location>
        <position position="204"/>
    </location>
    <ligand>
        <name>substrate</name>
    </ligand>
</feature>
<feature type="binding site" evidence="10">
    <location>
        <position position="155"/>
    </location>
    <ligand>
        <name>NAD(+)</name>
        <dbReference type="ChEBI" id="CHEBI:57540"/>
    </ligand>
</feature>
<evidence type="ECO:0000256" key="4">
    <source>
        <dbReference type="ARBA" id="ARBA00023002"/>
    </source>
</evidence>
<comment type="caution">
    <text evidence="12">The sequence shown here is derived from an EMBL/GenBank/DDBJ whole genome shotgun (WGS) entry which is preliminary data.</text>
</comment>
<evidence type="ECO:0000259" key="11">
    <source>
        <dbReference type="SMART" id="SM00984"/>
    </source>
</evidence>
<comment type="catalytic activity">
    <reaction evidence="6 7">
        <text>UDP-alpha-D-glucose + 2 NAD(+) + H2O = UDP-alpha-D-glucuronate + 2 NADH + 3 H(+)</text>
        <dbReference type="Rhea" id="RHEA:23596"/>
        <dbReference type="ChEBI" id="CHEBI:15377"/>
        <dbReference type="ChEBI" id="CHEBI:15378"/>
        <dbReference type="ChEBI" id="CHEBI:57540"/>
        <dbReference type="ChEBI" id="CHEBI:57945"/>
        <dbReference type="ChEBI" id="CHEBI:58052"/>
        <dbReference type="ChEBI" id="CHEBI:58885"/>
        <dbReference type="EC" id="1.1.1.22"/>
    </reaction>
</comment>
<proteinExistence type="inferred from homology"/>
<dbReference type="SUPFAM" id="SSF52413">
    <property type="entry name" value="UDP-glucose/GDP-mannose dehydrogenase C-terminal domain"/>
    <property type="match status" value="1"/>
</dbReference>
<dbReference type="GO" id="GO:0003979">
    <property type="term" value="F:UDP-glucose 6-dehydrogenase activity"/>
    <property type="evidence" value="ECO:0007669"/>
    <property type="project" value="UniProtKB-EC"/>
</dbReference>
<gene>
    <name evidence="12" type="ORF">F4694_005899</name>
</gene>
<dbReference type="InterPro" id="IPR036291">
    <property type="entry name" value="NAD(P)-bd_dom_sf"/>
</dbReference>
<dbReference type="PIRSF" id="PIRSF000124">
    <property type="entry name" value="UDPglc_GDPman_dh"/>
    <property type="match status" value="1"/>
</dbReference>
<dbReference type="Gene3D" id="3.40.50.720">
    <property type="entry name" value="NAD(P)-binding Rossmann-like Domain"/>
    <property type="match status" value="2"/>
</dbReference>
<evidence type="ECO:0000256" key="2">
    <source>
        <dbReference type="ARBA" id="ARBA00006601"/>
    </source>
</evidence>
<keyword evidence="4 7" id="KW-0560">Oxidoreductase</keyword>
<dbReference type="AlphaFoldDB" id="A0A852TJX1"/>
<feature type="binding site" evidence="10">
    <location>
        <position position="327"/>
    </location>
    <ligand>
        <name>NAD(+)</name>
        <dbReference type="ChEBI" id="CHEBI:57540"/>
    </ligand>
</feature>
<feature type="binding site" evidence="9">
    <location>
        <begin position="152"/>
        <end position="155"/>
    </location>
    <ligand>
        <name>substrate</name>
    </ligand>
</feature>
<reference evidence="13" key="1">
    <citation type="submission" date="2020-07" db="EMBL/GenBank/DDBJ databases">
        <authorList>
            <person name="Partida-Martinez L."/>
            <person name="Huntemann M."/>
            <person name="Clum A."/>
            <person name="Wang J."/>
            <person name="Palaniappan K."/>
            <person name="Ritter S."/>
            <person name="Chen I.-M."/>
            <person name="Stamatis D."/>
            <person name="Reddy T."/>
            <person name="O'Malley R."/>
            <person name="Daum C."/>
            <person name="Shapiro N."/>
            <person name="Ivanova N."/>
            <person name="Kyrpides N."/>
            <person name="Woyke T."/>
        </authorList>
    </citation>
    <scope>NUCLEOTIDE SEQUENCE [LARGE SCALE GENOMIC DNA]</scope>
    <source>
        <strain evidence="13">AT2.8</strain>
    </source>
</reference>
<dbReference type="NCBIfam" id="TIGR03026">
    <property type="entry name" value="NDP-sugDHase"/>
    <property type="match status" value="1"/>
</dbReference>
<evidence type="ECO:0000256" key="1">
    <source>
        <dbReference type="ARBA" id="ARBA00004701"/>
    </source>
</evidence>